<sequence>MNIAIDVRGINLYRGTGIGTYTENFVRELLNTDNKNLYTLYWYGTGYNNFIKSNSKINIVSKGSHSFFEKYYFPENIIKNNIEIYHVPQNGIGLNPNIPCIKVCTVHDLIPYIMPETVGKGYLLKFLKNMPFIIENSDAILTVSEYSKKDILKYFPIDENKIFVTPLAANYNYKPLNKENCKKFIYKNYEIDAPFILYLGGFSKRKNIKNLIISFSEANKKLTQKHKLVIIGLCRDELINLKDLCRNLNISNDVIFTGYIEEKLLPLFYNAAEIFVYPSLYEGFGLPVLEAMSCKTPVITSNTSSIPEITGNDALLINPLDTSELRDSILKVLEDNKLKQKLSIDGFNRSKRFSWKNTSNKTLEAYKNIYTNLI</sequence>
<feature type="domain" description="Glycosyl transferase family 1" evidence="1">
    <location>
        <begin position="192"/>
        <end position="344"/>
    </location>
</feature>
<dbReference type="STRING" id="84029.CROST_45020"/>
<dbReference type="Pfam" id="PF00534">
    <property type="entry name" value="Glycos_transf_1"/>
    <property type="match status" value="1"/>
</dbReference>
<gene>
    <name evidence="2" type="primary">mshA_4</name>
    <name evidence="2" type="ORF">CROST_037710</name>
</gene>
<dbReference type="EMBL" id="CP096983">
    <property type="protein sequence ID" value="URZ13021.1"/>
    <property type="molecule type" value="Genomic_DNA"/>
</dbReference>
<keyword evidence="2" id="KW-0328">Glycosyltransferase</keyword>
<dbReference type="Proteomes" id="UP000190951">
    <property type="component" value="Chromosome"/>
</dbReference>
<dbReference type="Gene3D" id="3.40.50.2000">
    <property type="entry name" value="Glycogen Phosphorylase B"/>
    <property type="match status" value="2"/>
</dbReference>
<protein>
    <submittedName>
        <fullName evidence="2">D-inositol-3-phosphate glycosyltransferase</fullName>
        <ecNumber evidence="2">2.4.1.250</ecNumber>
    </submittedName>
</protein>
<dbReference type="FunFam" id="3.40.50.2000:FF:000119">
    <property type="entry name" value="Glycosyl transferase group 1"/>
    <property type="match status" value="1"/>
</dbReference>
<reference evidence="2 3" key="1">
    <citation type="submission" date="2022-04" db="EMBL/GenBank/DDBJ databases">
        <title>Genome sequence of C. roseum typestrain.</title>
        <authorList>
            <person name="Poehlein A."/>
            <person name="Schoch T."/>
            <person name="Duerre P."/>
            <person name="Daniel R."/>
        </authorList>
    </citation>
    <scope>NUCLEOTIDE SEQUENCE [LARGE SCALE GENOMIC DNA]</scope>
    <source>
        <strain evidence="2 3">DSM 7320</strain>
    </source>
</reference>
<dbReference type="GO" id="GO:0009103">
    <property type="term" value="P:lipopolysaccharide biosynthetic process"/>
    <property type="evidence" value="ECO:0007669"/>
    <property type="project" value="TreeGrafter"/>
</dbReference>
<name>A0A1S8KXA2_9CLOT</name>
<keyword evidence="3" id="KW-1185">Reference proteome</keyword>
<organism evidence="2 3">
    <name type="scientific">Clostridium felsineum</name>
    <dbReference type="NCBI Taxonomy" id="36839"/>
    <lineage>
        <taxon>Bacteria</taxon>
        <taxon>Bacillati</taxon>
        <taxon>Bacillota</taxon>
        <taxon>Clostridia</taxon>
        <taxon>Eubacteriales</taxon>
        <taxon>Clostridiaceae</taxon>
        <taxon>Clostridium</taxon>
    </lineage>
</organism>
<dbReference type="GO" id="GO:0102710">
    <property type="term" value="F:D-inositol-3-phosphate glycosyltransferase activity"/>
    <property type="evidence" value="ECO:0007669"/>
    <property type="project" value="UniProtKB-EC"/>
</dbReference>
<dbReference type="AlphaFoldDB" id="A0A1S8KXA2"/>
<evidence type="ECO:0000259" key="1">
    <source>
        <dbReference type="Pfam" id="PF00534"/>
    </source>
</evidence>
<evidence type="ECO:0000313" key="2">
    <source>
        <dbReference type="EMBL" id="URZ13021.1"/>
    </source>
</evidence>
<dbReference type="SUPFAM" id="SSF53756">
    <property type="entry name" value="UDP-Glycosyltransferase/glycogen phosphorylase"/>
    <property type="match status" value="1"/>
</dbReference>
<dbReference type="PANTHER" id="PTHR46401">
    <property type="entry name" value="GLYCOSYLTRANSFERASE WBBK-RELATED"/>
    <property type="match status" value="1"/>
</dbReference>
<evidence type="ECO:0000313" key="3">
    <source>
        <dbReference type="Proteomes" id="UP000190951"/>
    </source>
</evidence>
<dbReference type="InterPro" id="IPR001296">
    <property type="entry name" value="Glyco_trans_1"/>
</dbReference>
<proteinExistence type="predicted"/>
<dbReference type="KEGG" id="crw:CROST_037710"/>
<dbReference type="EC" id="2.4.1.250" evidence="2"/>
<dbReference type="RefSeq" id="WP_077834460.1">
    <property type="nucleotide sequence ID" value="NZ_CP096983.1"/>
</dbReference>
<accession>A0A1S8KXA2</accession>
<dbReference type="PANTHER" id="PTHR46401:SF2">
    <property type="entry name" value="GLYCOSYLTRANSFERASE WBBK-RELATED"/>
    <property type="match status" value="1"/>
</dbReference>
<keyword evidence="2" id="KW-0808">Transferase</keyword>
<dbReference type="CDD" id="cd03809">
    <property type="entry name" value="GT4_MtfB-like"/>
    <property type="match status" value="1"/>
</dbReference>